<dbReference type="InterPro" id="IPR051159">
    <property type="entry name" value="Hexapeptide_acetyltransf"/>
</dbReference>
<dbReference type="NCBIfam" id="NF007797">
    <property type="entry name" value="PRK10502.1"/>
    <property type="match status" value="1"/>
</dbReference>
<dbReference type="Proteomes" id="UP001597548">
    <property type="component" value="Unassembled WGS sequence"/>
</dbReference>
<dbReference type="Gene3D" id="2.160.10.10">
    <property type="entry name" value="Hexapeptide repeat proteins"/>
    <property type="match status" value="1"/>
</dbReference>
<protein>
    <submittedName>
        <fullName evidence="3">WcaF family extracellular polysaccharide biosynthesis acetyltransferase</fullName>
    </submittedName>
</protein>
<evidence type="ECO:0000313" key="3">
    <source>
        <dbReference type="EMBL" id="MFD2917437.1"/>
    </source>
</evidence>
<reference evidence="4" key="1">
    <citation type="journal article" date="2019" name="Int. J. Syst. Evol. Microbiol.">
        <title>The Global Catalogue of Microorganisms (GCM) 10K type strain sequencing project: providing services to taxonomists for standard genome sequencing and annotation.</title>
        <authorList>
            <consortium name="The Broad Institute Genomics Platform"/>
            <consortium name="The Broad Institute Genome Sequencing Center for Infectious Disease"/>
            <person name="Wu L."/>
            <person name="Ma J."/>
        </authorList>
    </citation>
    <scope>NUCLEOTIDE SEQUENCE [LARGE SCALE GENOMIC DNA]</scope>
    <source>
        <strain evidence="4">KCTC 32514</strain>
    </source>
</reference>
<accession>A0ABW5ZWX5</accession>
<organism evidence="3 4">
    <name type="scientific">Psychroserpens luteus</name>
    <dbReference type="NCBI Taxonomy" id="1434066"/>
    <lineage>
        <taxon>Bacteria</taxon>
        <taxon>Pseudomonadati</taxon>
        <taxon>Bacteroidota</taxon>
        <taxon>Flavobacteriia</taxon>
        <taxon>Flavobacteriales</taxon>
        <taxon>Flavobacteriaceae</taxon>
        <taxon>Psychroserpens</taxon>
    </lineage>
</organism>
<keyword evidence="4" id="KW-1185">Reference proteome</keyword>
<evidence type="ECO:0000256" key="1">
    <source>
        <dbReference type="ARBA" id="ARBA00007274"/>
    </source>
</evidence>
<dbReference type="EMBL" id="JBHUOS010000014">
    <property type="protein sequence ID" value="MFD2917437.1"/>
    <property type="molecule type" value="Genomic_DNA"/>
</dbReference>
<comment type="caution">
    <text evidence="3">The sequence shown here is derived from an EMBL/GenBank/DDBJ whole genome shotgun (WGS) entry which is preliminary data.</text>
</comment>
<keyword evidence="2" id="KW-0808">Transferase</keyword>
<name>A0ABW5ZWX5_9FLAO</name>
<dbReference type="PANTHER" id="PTHR23416:SF23">
    <property type="entry name" value="ACETYLTRANSFERASE C18B11.09C-RELATED"/>
    <property type="match status" value="1"/>
</dbReference>
<comment type="similarity">
    <text evidence="1">Belongs to the transferase hexapeptide repeat family.</text>
</comment>
<gene>
    <name evidence="3" type="ORF">ACFS29_17415</name>
</gene>
<dbReference type="PANTHER" id="PTHR23416">
    <property type="entry name" value="SIALIC ACID SYNTHASE-RELATED"/>
    <property type="match status" value="1"/>
</dbReference>
<dbReference type="InterPro" id="IPR011004">
    <property type="entry name" value="Trimer_LpxA-like_sf"/>
</dbReference>
<dbReference type="CDD" id="cd05825">
    <property type="entry name" value="LbH_wcaF_like"/>
    <property type="match status" value="1"/>
</dbReference>
<evidence type="ECO:0000256" key="2">
    <source>
        <dbReference type="ARBA" id="ARBA00022679"/>
    </source>
</evidence>
<dbReference type="SUPFAM" id="SSF51161">
    <property type="entry name" value="Trimeric LpxA-like enzymes"/>
    <property type="match status" value="1"/>
</dbReference>
<dbReference type="RefSeq" id="WP_194508880.1">
    <property type="nucleotide sequence ID" value="NZ_JADILU010000006.1"/>
</dbReference>
<evidence type="ECO:0000313" key="4">
    <source>
        <dbReference type="Proteomes" id="UP001597548"/>
    </source>
</evidence>
<sequence length="181" mass="20300">MKTDLSTYNNNWYQPGSRFKRLTWYYVNELFFKSSLFPISGLKVSLLRLFGAKIGTGVIIKPNVNIKYPWKLSIDDYCWIGESVWIDNLDNVTIGSNVCLSQGAFLLCGNHNYKLKSFDLIVKPIVLKQGAWIGAKSIVGPGVTVYDHAILAVGSTTSIDLEAYGIYRGNPAIKVKQREIN</sequence>
<proteinExistence type="inferred from homology"/>